<dbReference type="Proteomes" id="UP000193228">
    <property type="component" value="Unassembled WGS sequence"/>
</dbReference>
<proteinExistence type="predicted"/>
<keyword evidence="1" id="KW-1133">Transmembrane helix</keyword>
<protein>
    <submittedName>
        <fullName evidence="3">Uncharacterized membrane-anchored protein</fullName>
    </submittedName>
</protein>
<keyword evidence="1" id="KW-0472">Membrane</keyword>
<organism evidence="3 4">
    <name type="scientific">Paraburkholderia susongensis</name>
    <dbReference type="NCBI Taxonomy" id="1515439"/>
    <lineage>
        <taxon>Bacteria</taxon>
        <taxon>Pseudomonadati</taxon>
        <taxon>Pseudomonadota</taxon>
        <taxon>Betaproteobacteria</taxon>
        <taxon>Burkholderiales</taxon>
        <taxon>Burkholderiaceae</taxon>
        <taxon>Paraburkholderia</taxon>
    </lineage>
</organism>
<keyword evidence="4" id="KW-1185">Reference proteome</keyword>
<evidence type="ECO:0000256" key="1">
    <source>
        <dbReference type="SAM" id="Phobius"/>
    </source>
</evidence>
<dbReference type="OrthoDB" id="196355at2"/>
<feature type="chain" id="PRO_5013095501" evidence="2">
    <location>
        <begin position="21"/>
        <end position="307"/>
    </location>
</feature>
<feature type="transmembrane region" description="Helical" evidence="1">
    <location>
        <begin position="259"/>
        <end position="286"/>
    </location>
</feature>
<name>A0A1X7KWJ4_9BURK</name>
<dbReference type="STRING" id="1515439.SAMN06265784_104461"/>
<evidence type="ECO:0000256" key="2">
    <source>
        <dbReference type="SAM" id="SignalP"/>
    </source>
</evidence>
<dbReference type="EMBL" id="FXAT01000004">
    <property type="protein sequence ID" value="SMG45941.1"/>
    <property type="molecule type" value="Genomic_DNA"/>
</dbReference>
<reference evidence="4" key="1">
    <citation type="submission" date="2017-04" db="EMBL/GenBank/DDBJ databases">
        <authorList>
            <person name="Varghese N."/>
            <person name="Submissions S."/>
        </authorList>
    </citation>
    <scope>NUCLEOTIDE SEQUENCE [LARGE SCALE GENOMIC DNA]</scope>
    <source>
        <strain evidence="4">LMG 29540</strain>
    </source>
</reference>
<accession>A0A1X7KWJ4</accession>
<evidence type="ECO:0000313" key="3">
    <source>
        <dbReference type="EMBL" id="SMG45941.1"/>
    </source>
</evidence>
<dbReference type="Pfam" id="PF09935">
    <property type="entry name" value="DUF2167"/>
    <property type="match status" value="1"/>
</dbReference>
<dbReference type="RefSeq" id="WP_085484350.1">
    <property type="nucleotide sequence ID" value="NZ_FXAT01000004.1"/>
</dbReference>
<keyword evidence="1" id="KW-0812">Transmembrane</keyword>
<evidence type="ECO:0000313" key="4">
    <source>
        <dbReference type="Proteomes" id="UP000193228"/>
    </source>
</evidence>
<feature type="signal peptide" evidence="2">
    <location>
        <begin position="1"/>
        <end position="20"/>
    </location>
</feature>
<dbReference type="AlphaFoldDB" id="A0A1X7KWJ4"/>
<dbReference type="InterPro" id="IPR018682">
    <property type="entry name" value="DUF2167_membr"/>
</dbReference>
<keyword evidence="2" id="KW-0732">Signal</keyword>
<gene>
    <name evidence="3" type="ORF">SAMN06265784_104461</name>
</gene>
<sequence length="307" mass="33239">MKTIIRLGVCLFVVSSASLANTQTDAAKTEFKAASEEFDKAALPGPRHIPLFDEATLELPAGDKFVPASAAARLMRSMGQTVDDKKLVGMIVPDEENAKWVAIVTFIKDGYVRDDDAQHWKADDMLRRISENTDQSNASRKAHGFAELKVLGWAEAPTYDAATHRLVWGAVVKRKADPDDAAHRAVNYQTVALGRDGHLELTLASSLSSFAADKSIANALLEDIDYVPGKRYADFDKFTDRVAEYGLAALVVGVAAKKLGLIAVLLAFLAKFTKLGVAISLVVAAVTRRFSKRKVASSGAKGRQEPH</sequence>